<evidence type="ECO:0000313" key="2">
    <source>
        <dbReference type="EMBL" id="MCY1082706.1"/>
    </source>
</evidence>
<dbReference type="EMBL" id="JAPNKA010000001">
    <property type="protein sequence ID" value="MCY1082706.1"/>
    <property type="molecule type" value="Genomic_DNA"/>
</dbReference>
<gene>
    <name evidence="2" type="ORF">OV287_50475</name>
</gene>
<name>A0ABT4AM97_9BACT</name>
<dbReference type="InterPro" id="IPR013670">
    <property type="entry name" value="EcoEI_R_C_dom"/>
</dbReference>
<dbReference type="Proteomes" id="UP001207654">
    <property type="component" value="Unassembled WGS sequence"/>
</dbReference>
<evidence type="ECO:0000313" key="3">
    <source>
        <dbReference type="Proteomes" id="UP001207654"/>
    </source>
</evidence>
<dbReference type="RefSeq" id="WP_267541264.1">
    <property type="nucleotide sequence ID" value="NZ_JAPNKA010000001.1"/>
</dbReference>
<dbReference type="Pfam" id="PF08463">
    <property type="entry name" value="EcoEI_R_C"/>
    <property type="match status" value="1"/>
</dbReference>
<evidence type="ECO:0000259" key="1">
    <source>
        <dbReference type="Pfam" id="PF08463"/>
    </source>
</evidence>
<comment type="caution">
    <text evidence="2">The sequence shown here is derived from an EMBL/GenBank/DDBJ whole genome shotgun (WGS) entry which is preliminary data.</text>
</comment>
<keyword evidence="3" id="KW-1185">Reference proteome</keyword>
<sequence length="107" mass="11902">MKNEDIASTIIGFVRQQALGEPLVPYADRVQRALKKVLASRPWTPPQKKWLERIGHQLTANVVLDRQSFDSGAFKDHGGWAAMDKALEGKLEQVLGELADHVWSPAA</sequence>
<proteinExistence type="predicted"/>
<feature type="domain" description="EcoEI R protein C-terminal" evidence="1">
    <location>
        <begin position="7"/>
        <end position="102"/>
    </location>
</feature>
<accession>A0ABT4AM97</accession>
<protein>
    <recommendedName>
        <fullName evidence="1">EcoEI R protein C-terminal domain-containing protein</fullName>
    </recommendedName>
</protein>
<reference evidence="2 3" key="1">
    <citation type="submission" date="2022-11" db="EMBL/GenBank/DDBJ databases">
        <title>Minimal conservation of predation-associated metabolite biosynthetic gene clusters underscores biosynthetic potential of Myxococcota including descriptions for ten novel species: Archangium lansinium sp. nov., Myxococcus landrumus sp. nov., Nannocystis bai.</title>
        <authorList>
            <person name="Ahearne A."/>
            <person name="Stevens C."/>
            <person name="Phillips K."/>
        </authorList>
    </citation>
    <scope>NUCLEOTIDE SEQUENCE [LARGE SCALE GENOMIC DNA]</scope>
    <source>
        <strain evidence="2 3">MIWBW</strain>
    </source>
</reference>
<organism evidence="2 3">
    <name type="scientific">Archangium lansingense</name>
    <dbReference type="NCBI Taxonomy" id="2995310"/>
    <lineage>
        <taxon>Bacteria</taxon>
        <taxon>Pseudomonadati</taxon>
        <taxon>Myxococcota</taxon>
        <taxon>Myxococcia</taxon>
        <taxon>Myxococcales</taxon>
        <taxon>Cystobacterineae</taxon>
        <taxon>Archangiaceae</taxon>
        <taxon>Archangium</taxon>
    </lineage>
</organism>